<protein>
    <submittedName>
        <fullName evidence="2">Enoyl-CoA hydratase/carnithine racemase</fullName>
    </submittedName>
</protein>
<dbReference type="SUPFAM" id="SSF52096">
    <property type="entry name" value="ClpP/crotonase"/>
    <property type="match status" value="1"/>
</dbReference>
<dbReference type="Gene3D" id="3.90.226.10">
    <property type="entry name" value="2-enoyl-CoA Hydratase, Chain A, domain 1"/>
    <property type="match status" value="1"/>
</dbReference>
<dbReference type="GO" id="GO:0003824">
    <property type="term" value="F:catalytic activity"/>
    <property type="evidence" value="ECO:0007669"/>
    <property type="project" value="UniProtKB-ARBA"/>
</dbReference>
<dbReference type="PANTHER" id="PTHR42964">
    <property type="entry name" value="ENOYL-COA HYDRATASE"/>
    <property type="match status" value="1"/>
</dbReference>
<evidence type="ECO:0000256" key="1">
    <source>
        <dbReference type="ARBA" id="ARBA00005254"/>
    </source>
</evidence>
<dbReference type="InterPro" id="IPR051683">
    <property type="entry name" value="Enoyl-CoA_Hydratase/Isomerase"/>
</dbReference>
<sequence>MEKRGSTLTLTLNRPRRMNALSAHLVNGLSGAISSAYRDNTRLLVLRGIGKNFSAGFDMTDYEDESEGDLVLRFVRIEQLLQKIQWAPFDTLALARGRNVGAGVDLIGACARRVATPEASFRMPGLRFDLVLGSRLFAHRVGCDRARDVLQLSQTFGAPDAYTWGFLTKVATVDQWINVVNDAEAAAKGLSANAAAQLFRVTRQDSRDADLAEVVRSASQPGLKARIAGYLAHS</sequence>
<dbReference type="EMBL" id="GU568008">
    <property type="protein sequence ID" value="ADI23198.1"/>
    <property type="molecule type" value="Genomic_DNA"/>
</dbReference>
<dbReference type="PANTHER" id="PTHR42964:SF1">
    <property type="entry name" value="POLYKETIDE BIOSYNTHESIS ENOYL-COA HYDRATASE PKSH-RELATED"/>
    <property type="match status" value="1"/>
</dbReference>
<dbReference type="CDD" id="cd06558">
    <property type="entry name" value="crotonase-like"/>
    <property type="match status" value="1"/>
</dbReference>
<reference evidence="2" key="1">
    <citation type="submission" date="2010-01" db="EMBL/GenBank/DDBJ databases">
        <title>Genome fragments of uncultured bacteria from the North Pacific subtropical Gyre.</title>
        <authorList>
            <person name="Pham V.D."/>
            <person name="Delong E.F."/>
        </authorList>
    </citation>
    <scope>NUCLEOTIDE SEQUENCE</scope>
</reference>
<dbReference type="InterPro" id="IPR001753">
    <property type="entry name" value="Enoyl-CoA_hydra/iso"/>
</dbReference>
<dbReference type="Pfam" id="PF00378">
    <property type="entry name" value="ECH_1"/>
    <property type="match status" value="1"/>
</dbReference>
<dbReference type="InterPro" id="IPR029045">
    <property type="entry name" value="ClpP/crotonase-like_dom_sf"/>
</dbReference>
<dbReference type="AlphaFoldDB" id="E7C6X4"/>
<proteinExistence type="inferred from homology"/>
<name>E7C6X4_9BACT</name>
<accession>E7C6X4</accession>
<organism evidence="2">
    <name type="scientific">uncultured Gemmatimonadales bacterium HF0770_11C06</name>
    <dbReference type="NCBI Taxonomy" id="723616"/>
    <lineage>
        <taxon>Bacteria</taxon>
        <taxon>Pseudomonadati</taxon>
        <taxon>Gemmatimonadota</taxon>
        <taxon>Gemmatimonadia</taxon>
        <taxon>Gemmatimonadales</taxon>
        <taxon>environmental samples</taxon>
    </lineage>
</organism>
<evidence type="ECO:0000313" key="2">
    <source>
        <dbReference type="EMBL" id="ADI23198.1"/>
    </source>
</evidence>
<comment type="similarity">
    <text evidence="1">Belongs to the enoyl-CoA hydratase/isomerase family.</text>
</comment>